<comment type="caution">
    <text evidence="2">The sequence shown here is derived from an EMBL/GenBank/DDBJ whole genome shotgun (WGS) entry which is preliminary data.</text>
</comment>
<keyword evidence="2" id="KW-0489">Methyltransferase</keyword>
<dbReference type="Gene3D" id="3.40.50.150">
    <property type="entry name" value="Vaccinia Virus protein VP39"/>
    <property type="match status" value="1"/>
</dbReference>
<evidence type="ECO:0000313" key="3">
    <source>
        <dbReference type="Proteomes" id="UP001250932"/>
    </source>
</evidence>
<organism evidence="2 3">
    <name type="scientific">Candidatus Nitronereus thalassa</name>
    <dbReference type="NCBI Taxonomy" id="3020898"/>
    <lineage>
        <taxon>Bacteria</taxon>
        <taxon>Pseudomonadati</taxon>
        <taxon>Nitrospirota</taxon>
        <taxon>Nitrospiria</taxon>
        <taxon>Nitrospirales</taxon>
        <taxon>Nitrospiraceae</taxon>
        <taxon>Candidatus Nitronereus</taxon>
    </lineage>
</organism>
<evidence type="ECO:0000313" key="2">
    <source>
        <dbReference type="EMBL" id="MDT7043047.1"/>
    </source>
</evidence>
<gene>
    <name evidence="2" type="ORF">PPG34_11840</name>
</gene>
<accession>A0ABU3K9F6</accession>
<dbReference type="EMBL" id="JAQOUE010000001">
    <property type="protein sequence ID" value="MDT7043047.1"/>
    <property type="molecule type" value="Genomic_DNA"/>
</dbReference>
<keyword evidence="2" id="KW-0808">Transferase</keyword>
<dbReference type="InterPro" id="IPR050723">
    <property type="entry name" value="CFA/CMAS"/>
</dbReference>
<dbReference type="Proteomes" id="UP001250932">
    <property type="component" value="Unassembled WGS sequence"/>
</dbReference>
<dbReference type="InterPro" id="IPR029063">
    <property type="entry name" value="SAM-dependent_MTases_sf"/>
</dbReference>
<keyword evidence="3" id="KW-1185">Reference proteome</keyword>
<dbReference type="PANTHER" id="PTHR43667:SF2">
    <property type="entry name" value="FATTY ACID C-METHYL TRANSFERASE"/>
    <property type="match status" value="1"/>
</dbReference>
<name>A0ABU3K9F6_9BACT</name>
<feature type="domain" description="Methyltransferase" evidence="1">
    <location>
        <begin position="47"/>
        <end position="141"/>
    </location>
</feature>
<evidence type="ECO:0000259" key="1">
    <source>
        <dbReference type="Pfam" id="PF13649"/>
    </source>
</evidence>
<dbReference type="InterPro" id="IPR041698">
    <property type="entry name" value="Methyltransf_25"/>
</dbReference>
<protein>
    <submittedName>
        <fullName evidence="2">Class I SAM-dependent methyltransferase</fullName>
    </submittedName>
</protein>
<dbReference type="RefSeq" id="WP_313833529.1">
    <property type="nucleotide sequence ID" value="NZ_JAQOUE010000001.1"/>
</dbReference>
<sequence>MQRVLEPEIMDGEEQVRAYARADFAQENQWFVEQFLEIFQDFREGVVLDLGCGPGDILIRLAQACPSLTLIGVDASGPMINLAQAAIDEANVGDRVRVLCQRFQDIKLPEQADAIISNSLVHHVPNPFQFWYAMKQLGKPGAPVIVMDLLRPETTEEAQALVDQYAANEPEQLRRDFYNSLLAALTEDEVAAHLAEMKMSRLLIDVPDDRHWIVTGRVF</sequence>
<proteinExistence type="predicted"/>
<dbReference type="SUPFAM" id="SSF53335">
    <property type="entry name" value="S-adenosyl-L-methionine-dependent methyltransferases"/>
    <property type="match status" value="1"/>
</dbReference>
<dbReference type="PANTHER" id="PTHR43667">
    <property type="entry name" value="CYCLOPROPANE-FATTY-ACYL-PHOSPHOLIPID SYNTHASE"/>
    <property type="match status" value="1"/>
</dbReference>
<dbReference type="GO" id="GO:0008168">
    <property type="term" value="F:methyltransferase activity"/>
    <property type="evidence" value="ECO:0007669"/>
    <property type="project" value="UniProtKB-KW"/>
</dbReference>
<dbReference type="CDD" id="cd02440">
    <property type="entry name" value="AdoMet_MTases"/>
    <property type="match status" value="1"/>
</dbReference>
<dbReference type="GO" id="GO:0032259">
    <property type="term" value="P:methylation"/>
    <property type="evidence" value="ECO:0007669"/>
    <property type="project" value="UniProtKB-KW"/>
</dbReference>
<dbReference type="Pfam" id="PF13649">
    <property type="entry name" value="Methyltransf_25"/>
    <property type="match status" value="1"/>
</dbReference>
<reference evidence="2 3" key="1">
    <citation type="journal article" date="2023" name="ISME J.">
        <title>Cultivation and genomic characterization of novel and ubiquitous marine nitrite-oxidizing bacteria from the Nitrospirales.</title>
        <authorList>
            <person name="Mueller A.J."/>
            <person name="Daebeler A."/>
            <person name="Herbold C.W."/>
            <person name="Kirkegaard R.H."/>
            <person name="Daims H."/>
        </authorList>
    </citation>
    <scope>NUCLEOTIDE SEQUENCE [LARGE SCALE GENOMIC DNA]</scope>
    <source>
        <strain evidence="2 3">EB</strain>
    </source>
</reference>